<dbReference type="InterPro" id="IPR014748">
    <property type="entry name" value="Enoyl-CoA_hydra_C"/>
</dbReference>
<comment type="similarity">
    <text evidence="1 2">Belongs to the enoyl-CoA hydratase/isomerase family.</text>
</comment>
<comment type="caution">
    <text evidence="3">The sequence shown here is derived from an EMBL/GenBank/DDBJ whole genome shotgun (WGS) entry which is preliminary data.</text>
</comment>
<dbReference type="PANTHER" id="PTHR43459">
    <property type="entry name" value="ENOYL-COA HYDRATASE"/>
    <property type="match status" value="1"/>
</dbReference>
<proteinExistence type="inferred from homology"/>
<sequence length="265" mass="27467">MSVTDEQPVLLKVDGPITRIVFNRPKVLNALNVAAAEAFLAACKGVAADKGNRVVIIAGEGRAFMAGGDISAFAGPAEEVRKRVPTIMEPLHEGLEILAGLPQPVIASLHGPVAGAGMSIALSTDLAIAADTAIFTLAYSKLGTSPDGSSSWSLPRLVGLRKAMEIALLSDVYDAPEALRLGLINRVVPAADLASETDKLARRLADGPTFALGKAKALLRGSLDNSLHDQMEAEAVAFGACIGTADFAEGVGAFLAKRQPTFKGK</sequence>
<name>A0A4U6BWP6_9BRAD</name>
<accession>A0A4U6BWP6</accession>
<reference evidence="3" key="1">
    <citation type="submission" date="2019-04" db="EMBL/GenBank/DDBJ databases">
        <title>Whole genome sequencing of cave bacteria.</title>
        <authorList>
            <person name="Gan H.M."/>
            <person name="Barton H."/>
            <person name="Savka M.A."/>
        </authorList>
    </citation>
    <scope>NUCLEOTIDE SEQUENCE [LARGE SCALE GENOMIC DNA]</scope>
    <source>
        <strain evidence="3">LC387</strain>
    </source>
</reference>
<evidence type="ECO:0000256" key="1">
    <source>
        <dbReference type="ARBA" id="ARBA00005254"/>
    </source>
</evidence>
<evidence type="ECO:0000256" key="2">
    <source>
        <dbReference type="RuleBase" id="RU003707"/>
    </source>
</evidence>
<dbReference type="PROSITE" id="PS00166">
    <property type="entry name" value="ENOYL_COA_HYDRATASE"/>
    <property type="match status" value="1"/>
</dbReference>
<dbReference type="InterPro" id="IPR018376">
    <property type="entry name" value="Enoyl-CoA_hyd/isom_CS"/>
</dbReference>
<evidence type="ECO:0000313" key="3">
    <source>
        <dbReference type="EMBL" id="TKT73648.1"/>
    </source>
</evidence>
<dbReference type="CDD" id="cd06558">
    <property type="entry name" value="crotonase-like"/>
    <property type="match status" value="1"/>
</dbReference>
<dbReference type="STRING" id="211460.YH63_20460"/>
<organism evidence="3 4">
    <name type="scientific">Afipia massiliensis</name>
    <dbReference type="NCBI Taxonomy" id="211460"/>
    <lineage>
        <taxon>Bacteria</taxon>
        <taxon>Pseudomonadati</taxon>
        <taxon>Pseudomonadota</taxon>
        <taxon>Alphaproteobacteria</taxon>
        <taxon>Hyphomicrobiales</taxon>
        <taxon>Nitrobacteraceae</taxon>
        <taxon>Afipia</taxon>
    </lineage>
</organism>
<dbReference type="Gene3D" id="1.10.12.10">
    <property type="entry name" value="Lyase 2-enoyl-coa Hydratase, Chain A, domain 2"/>
    <property type="match status" value="1"/>
</dbReference>
<dbReference type="Pfam" id="PF00378">
    <property type="entry name" value="ECH_1"/>
    <property type="match status" value="1"/>
</dbReference>
<dbReference type="OrthoDB" id="9781757at2"/>
<dbReference type="GO" id="GO:0003824">
    <property type="term" value="F:catalytic activity"/>
    <property type="evidence" value="ECO:0007669"/>
    <property type="project" value="InterPro"/>
</dbReference>
<dbReference type="InterPro" id="IPR029045">
    <property type="entry name" value="ClpP/crotonase-like_dom_sf"/>
</dbReference>
<gene>
    <name evidence="3" type="ORF">YH63_020695</name>
</gene>
<keyword evidence="4" id="KW-1185">Reference proteome</keyword>
<dbReference type="Gene3D" id="3.90.226.10">
    <property type="entry name" value="2-enoyl-CoA Hydratase, Chain A, domain 1"/>
    <property type="match status" value="1"/>
</dbReference>
<dbReference type="AlphaFoldDB" id="A0A4U6BWP6"/>
<dbReference type="Proteomes" id="UP000034832">
    <property type="component" value="Unassembled WGS sequence"/>
</dbReference>
<evidence type="ECO:0000313" key="4">
    <source>
        <dbReference type="Proteomes" id="UP000034832"/>
    </source>
</evidence>
<dbReference type="PANTHER" id="PTHR43459:SF1">
    <property type="entry name" value="EG:BACN32G11.4 PROTEIN"/>
    <property type="match status" value="1"/>
</dbReference>
<dbReference type="EMBL" id="LBIA02000001">
    <property type="protein sequence ID" value="TKT73648.1"/>
    <property type="molecule type" value="Genomic_DNA"/>
</dbReference>
<dbReference type="SUPFAM" id="SSF52096">
    <property type="entry name" value="ClpP/crotonase"/>
    <property type="match status" value="1"/>
</dbReference>
<dbReference type="RefSeq" id="WP_046830160.1">
    <property type="nucleotide sequence ID" value="NZ_LBIA02000001.1"/>
</dbReference>
<dbReference type="InterPro" id="IPR001753">
    <property type="entry name" value="Enoyl-CoA_hydra/iso"/>
</dbReference>
<protein>
    <submittedName>
        <fullName evidence="3">Enoyl-CoA hydratase</fullName>
    </submittedName>
</protein>